<dbReference type="Pfam" id="PF00196">
    <property type="entry name" value="GerE"/>
    <property type="match status" value="1"/>
</dbReference>
<dbReference type="PANTHER" id="PTHR44688:SF16">
    <property type="entry name" value="DNA-BINDING TRANSCRIPTIONAL ACTIVATOR DEVR_DOSR"/>
    <property type="match status" value="1"/>
</dbReference>
<sequence length="352" mass="40423">MAHQTINSQNQKIKNTLSATAFDDQTNYNDFDLTDSVEPFISELYRAALHTTPSCFYHSSLTKLTEITESDAAIWCYGHIATMSFHTYTTVGVPASFANRLISHWAVNPILTPLIHHAEQPIDIKDFISDEVFFQSACYRDCFQPFQLKRALSSIAFNFKSGFFDLLTIYRKRQEHTYNSHQKQLQTRLSYHLRQAAKLHKECIVTSSQQTEKYNNCSLALCDLKGFIYYQQPGFLTLLTNEFKQQSFHQLPEIINATSEQQLQLNEITAYIQPLLPWKIVAIRKNGALDKLSCRQQQVVQLLTQGFSYKQIAIKLNVAPSTVANHLYQSYKKLNITSRSQLQNILATISQD</sequence>
<dbReference type="EMBL" id="JACCKB010000045">
    <property type="protein sequence ID" value="NYZ68599.1"/>
    <property type="molecule type" value="Genomic_DNA"/>
</dbReference>
<evidence type="ECO:0000313" key="5">
    <source>
        <dbReference type="EMBL" id="NYZ68599.1"/>
    </source>
</evidence>
<protein>
    <submittedName>
        <fullName evidence="5">Helix-turn-helix domain-containing protein</fullName>
    </submittedName>
</protein>
<keyword evidence="1" id="KW-0805">Transcription regulation</keyword>
<evidence type="ECO:0000256" key="1">
    <source>
        <dbReference type="ARBA" id="ARBA00023015"/>
    </source>
</evidence>
<keyword evidence="6" id="KW-1185">Reference proteome</keyword>
<dbReference type="RefSeq" id="WP_180570601.1">
    <property type="nucleotide sequence ID" value="NZ_JACCKB010000045.1"/>
</dbReference>
<feature type="domain" description="HTH luxR-type" evidence="4">
    <location>
        <begin position="285"/>
        <end position="350"/>
    </location>
</feature>
<gene>
    <name evidence="5" type="ORF">H0A36_21520</name>
</gene>
<dbReference type="AlphaFoldDB" id="A0A853I736"/>
<accession>A0A853I736</accession>
<dbReference type="Gene3D" id="1.10.10.10">
    <property type="entry name" value="Winged helix-like DNA-binding domain superfamily/Winged helix DNA-binding domain"/>
    <property type="match status" value="1"/>
</dbReference>
<dbReference type="InterPro" id="IPR000792">
    <property type="entry name" value="Tscrpt_reg_LuxR_C"/>
</dbReference>
<dbReference type="PROSITE" id="PS50043">
    <property type="entry name" value="HTH_LUXR_2"/>
    <property type="match status" value="1"/>
</dbReference>
<dbReference type="PRINTS" id="PR00038">
    <property type="entry name" value="HTHLUXR"/>
</dbReference>
<proteinExistence type="predicted"/>
<dbReference type="PANTHER" id="PTHR44688">
    <property type="entry name" value="DNA-BINDING TRANSCRIPTIONAL ACTIVATOR DEVR_DOSR"/>
    <property type="match status" value="1"/>
</dbReference>
<name>A0A853I736_9GAMM</name>
<evidence type="ECO:0000313" key="6">
    <source>
        <dbReference type="Proteomes" id="UP000569732"/>
    </source>
</evidence>
<evidence type="ECO:0000256" key="3">
    <source>
        <dbReference type="ARBA" id="ARBA00023163"/>
    </source>
</evidence>
<evidence type="ECO:0000256" key="2">
    <source>
        <dbReference type="ARBA" id="ARBA00023125"/>
    </source>
</evidence>
<comment type="caution">
    <text evidence="5">The sequence shown here is derived from an EMBL/GenBank/DDBJ whole genome shotgun (WGS) entry which is preliminary data.</text>
</comment>
<dbReference type="GO" id="GO:0006355">
    <property type="term" value="P:regulation of DNA-templated transcription"/>
    <property type="evidence" value="ECO:0007669"/>
    <property type="project" value="InterPro"/>
</dbReference>
<dbReference type="InterPro" id="IPR016032">
    <property type="entry name" value="Sig_transdc_resp-reg_C-effctor"/>
</dbReference>
<keyword evidence="3" id="KW-0804">Transcription</keyword>
<dbReference type="GO" id="GO:0003677">
    <property type="term" value="F:DNA binding"/>
    <property type="evidence" value="ECO:0007669"/>
    <property type="project" value="UniProtKB-KW"/>
</dbReference>
<dbReference type="SMART" id="SM00421">
    <property type="entry name" value="HTH_LUXR"/>
    <property type="match status" value="1"/>
</dbReference>
<evidence type="ECO:0000259" key="4">
    <source>
        <dbReference type="PROSITE" id="PS50043"/>
    </source>
</evidence>
<reference evidence="5 6" key="1">
    <citation type="submission" date="2020-07" db="EMBL/GenBank/DDBJ databases">
        <title>Endozoicomonas sp. nov., isolated from sediment.</title>
        <authorList>
            <person name="Gu T."/>
        </authorList>
    </citation>
    <scope>NUCLEOTIDE SEQUENCE [LARGE SCALE GENOMIC DNA]</scope>
    <source>
        <strain evidence="5 6">SM1973</strain>
    </source>
</reference>
<keyword evidence="2" id="KW-0238">DNA-binding</keyword>
<organism evidence="5 6">
    <name type="scientific">Spartinivicinus marinus</name>
    <dbReference type="NCBI Taxonomy" id="2994442"/>
    <lineage>
        <taxon>Bacteria</taxon>
        <taxon>Pseudomonadati</taxon>
        <taxon>Pseudomonadota</taxon>
        <taxon>Gammaproteobacteria</taxon>
        <taxon>Oceanospirillales</taxon>
        <taxon>Zooshikellaceae</taxon>
        <taxon>Spartinivicinus</taxon>
    </lineage>
</organism>
<dbReference type="Proteomes" id="UP000569732">
    <property type="component" value="Unassembled WGS sequence"/>
</dbReference>
<dbReference type="InterPro" id="IPR036388">
    <property type="entry name" value="WH-like_DNA-bd_sf"/>
</dbReference>
<dbReference type="SUPFAM" id="SSF46894">
    <property type="entry name" value="C-terminal effector domain of the bipartite response regulators"/>
    <property type="match status" value="1"/>
</dbReference>